<evidence type="ECO:0000259" key="4">
    <source>
        <dbReference type="Pfam" id="PF12464"/>
    </source>
</evidence>
<accession>A0A8K0L9Y5</accession>
<dbReference type="Pfam" id="PF12464">
    <property type="entry name" value="Mac"/>
    <property type="match status" value="1"/>
</dbReference>
<dbReference type="OrthoDB" id="25818at2759"/>
<dbReference type="Proteomes" id="UP000809789">
    <property type="component" value="Unassembled WGS sequence"/>
</dbReference>
<feature type="compositionally biased region" description="Basic and acidic residues" evidence="3">
    <location>
        <begin position="70"/>
        <end position="88"/>
    </location>
</feature>
<evidence type="ECO:0000256" key="1">
    <source>
        <dbReference type="ARBA" id="ARBA00007274"/>
    </source>
</evidence>
<evidence type="ECO:0000256" key="3">
    <source>
        <dbReference type="SAM" id="MobiDB-lite"/>
    </source>
</evidence>
<organism evidence="5 6">
    <name type="scientific">Elsinoe batatas</name>
    <dbReference type="NCBI Taxonomy" id="2601811"/>
    <lineage>
        <taxon>Eukaryota</taxon>
        <taxon>Fungi</taxon>
        <taxon>Dikarya</taxon>
        <taxon>Ascomycota</taxon>
        <taxon>Pezizomycotina</taxon>
        <taxon>Dothideomycetes</taxon>
        <taxon>Dothideomycetidae</taxon>
        <taxon>Myriangiales</taxon>
        <taxon>Elsinoaceae</taxon>
        <taxon>Elsinoe</taxon>
    </lineage>
</organism>
<keyword evidence="6" id="KW-1185">Reference proteome</keyword>
<gene>
    <name evidence="5" type="ORF">KVT40_001839</name>
</gene>
<dbReference type="AlphaFoldDB" id="A0A8K0L9Y5"/>
<dbReference type="GO" id="GO:0008374">
    <property type="term" value="F:O-acyltransferase activity"/>
    <property type="evidence" value="ECO:0007669"/>
    <property type="project" value="TreeGrafter"/>
</dbReference>
<evidence type="ECO:0000313" key="5">
    <source>
        <dbReference type="EMBL" id="KAG8630220.1"/>
    </source>
</evidence>
<dbReference type="SUPFAM" id="SSF51161">
    <property type="entry name" value="Trimeric LpxA-like enzymes"/>
    <property type="match status" value="1"/>
</dbReference>
<feature type="domain" description="Maltose/galactoside acetyltransferase" evidence="4">
    <location>
        <begin position="93"/>
        <end position="144"/>
    </location>
</feature>
<protein>
    <recommendedName>
        <fullName evidence="4">Maltose/galactoside acetyltransferase domain-containing protein</fullName>
    </recommendedName>
</protein>
<dbReference type="InterPro" id="IPR051159">
    <property type="entry name" value="Hexapeptide_acetyltransf"/>
</dbReference>
<dbReference type="Gene3D" id="2.160.10.10">
    <property type="entry name" value="Hexapeptide repeat proteins"/>
    <property type="match status" value="1"/>
</dbReference>
<evidence type="ECO:0000313" key="6">
    <source>
        <dbReference type="Proteomes" id="UP000809789"/>
    </source>
</evidence>
<proteinExistence type="inferred from homology"/>
<dbReference type="GO" id="GO:0016407">
    <property type="term" value="F:acetyltransferase activity"/>
    <property type="evidence" value="ECO:0007669"/>
    <property type="project" value="InterPro"/>
</dbReference>
<dbReference type="InterPro" id="IPR024688">
    <property type="entry name" value="Mac_dom"/>
</dbReference>
<dbReference type="PANTHER" id="PTHR23416">
    <property type="entry name" value="SIALIC ACID SYNTHASE-RELATED"/>
    <property type="match status" value="1"/>
</dbReference>
<dbReference type="InterPro" id="IPR011004">
    <property type="entry name" value="Trimer_LpxA-like_sf"/>
</dbReference>
<name>A0A8K0L9Y5_9PEZI</name>
<reference evidence="5" key="1">
    <citation type="submission" date="2021-07" db="EMBL/GenBank/DDBJ databases">
        <title>Elsinoe batatas strain:CRI-CJ2 Genome sequencing and assembly.</title>
        <authorList>
            <person name="Huang L."/>
        </authorList>
    </citation>
    <scope>NUCLEOTIDE SEQUENCE</scope>
    <source>
        <strain evidence="5">CRI-CJ2</strain>
    </source>
</reference>
<evidence type="ECO:0000256" key="2">
    <source>
        <dbReference type="ARBA" id="ARBA00022679"/>
    </source>
</evidence>
<sequence length="280" mass="30159">MDSCSGNNAPWPSKGPVEPGQSYAWLQDLVGSPDLGRTAASAGKNLLIAAYIRPAITTAGAMAAPLRAARHTDSHSKSDERQWNSDRARGRNRMLVGLPYLHYCDPQLIDDRKERRAALERYNNATRPSVGTSDKKCERLFRSIVVPRLRPNHLGNERPIGSLGRYAVCTMQDAAKIRVGHRSTSGPNVRFYTMTLPTDRRARGGSRSLAMAAPITLGEDCLIEADVLILAGRSIGRGSIVGAGTIVSKDIPDNCVVAGSPPKILCFTLSPPGGYEGSHS</sequence>
<comment type="caution">
    <text evidence="5">The sequence shown here is derived from an EMBL/GenBank/DDBJ whole genome shotgun (WGS) entry which is preliminary data.</text>
</comment>
<dbReference type="PANTHER" id="PTHR23416:SF76">
    <property type="entry name" value="ZN(II)2CYS6 TRANSCRIPTION FACTOR (EUROFUNG)"/>
    <property type="match status" value="1"/>
</dbReference>
<comment type="similarity">
    <text evidence="1">Belongs to the transferase hexapeptide repeat family.</text>
</comment>
<keyword evidence="2" id="KW-0808">Transferase</keyword>
<dbReference type="EMBL" id="JAESVG020000002">
    <property type="protein sequence ID" value="KAG8630220.1"/>
    <property type="molecule type" value="Genomic_DNA"/>
</dbReference>
<feature type="region of interest" description="Disordered" evidence="3">
    <location>
        <begin position="67"/>
        <end position="88"/>
    </location>
</feature>